<feature type="compositionally biased region" description="Polar residues" evidence="1">
    <location>
        <begin position="279"/>
        <end position="289"/>
    </location>
</feature>
<gene>
    <name evidence="2" type="ORF">FCM35_KLT03141</name>
</gene>
<dbReference type="PANTHER" id="PTHR34468">
    <property type="entry name" value="MICROTUBULE-ASSOCIATED FUTSCH-LIKE PROTEIN"/>
    <property type="match status" value="1"/>
</dbReference>
<evidence type="ECO:0000256" key="1">
    <source>
        <dbReference type="SAM" id="MobiDB-lite"/>
    </source>
</evidence>
<reference evidence="2" key="1">
    <citation type="submission" date="2020-01" db="EMBL/GenBank/DDBJ databases">
        <title>Genome sequence of Kobresia littledalei, the first chromosome-level genome in the family Cyperaceae.</title>
        <authorList>
            <person name="Qu G."/>
        </authorList>
    </citation>
    <scope>NUCLEOTIDE SEQUENCE</scope>
    <source>
        <strain evidence="2">C.B.Clarke</strain>
        <tissue evidence="2">Leaf</tissue>
    </source>
</reference>
<sequence>MIKLIEKAKNNASTYEKRSEYLAKRRVAVNPNLKPTTVRPNAKKEKQTQPPVPAKTRPKRAFGVSRNTNIPVEKAQLKQSKPANPAKKNGTSTENAKLKPTERKKQLQQVLLQEHKEKKQEEAMRTPLAVAKKVVEDGTPYLSALNCSKCRLDQLETSSYWLNQIRLSESVGKHFVSATFFCLALECHAQQPFEKIRSELKHYTKRHQMTSTISLFDDLLQSYGLYAEKTKSECTGILIPEPKKEALFSDTHKDEFEEKADDFVCKTENCTLKEEHDCNSNQGNGANERSNSKGKQAAKNEKTEYVSIAKVEGSMEELASLIDSVVT</sequence>
<comment type="caution">
    <text evidence="2">The sequence shown here is derived from an EMBL/GenBank/DDBJ whole genome shotgun (WGS) entry which is preliminary data.</text>
</comment>
<organism evidence="2 3">
    <name type="scientific">Carex littledalei</name>
    <dbReference type="NCBI Taxonomy" id="544730"/>
    <lineage>
        <taxon>Eukaryota</taxon>
        <taxon>Viridiplantae</taxon>
        <taxon>Streptophyta</taxon>
        <taxon>Embryophyta</taxon>
        <taxon>Tracheophyta</taxon>
        <taxon>Spermatophyta</taxon>
        <taxon>Magnoliopsida</taxon>
        <taxon>Liliopsida</taxon>
        <taxon>Poales</taxon>
        <taxon>Cyperaceae</taxon>
        <taxon>Cyperoideae</taxon>
        <taxon>Cariceae</taxon>
        <taxon>Carex</taxon>
        <taxon>Carex subgen. Euthyceras</taxon>
    </lineage>
</organism>
<dbReference type="OrthoDB" id="696627at2759"/>
<keyword evidence="3" id="KW-1185">Reference proteome</keyword>
<evidence type="ECO:0000313" key="3">
    <source>
        <dbReference type="Proteomes" id="UP000623129"/>
    </source>
</evidence>
<dbReference type="AlphaFoldDB" id="A0A833QSL1"/>
<feature type="region of interest" description="Disordered" evidence="1">
    <location>
        <begin position="276"/>
        <end position="301"/>
    </location>
</feature>
<dbReference type="PANTHER" id="PTHR34468:SF3">
    <property type="entry name" value="OS03G0288900 PROTEIN"/>
    <property type="match status" value="1"/>
</dbReference>
<dbReference type="Proteomes" id="UP000623129">
    <property type="component" value="Unassembled WGS sequence"/>
</dbReference>
<protein>
    <submittedName>
        <fullName evidence="2">Uncharacterized protein</fullName>
    </submittedName>
</protein>
<proteinExistence type="predicted"/>
<feature type="region of interest" description="Disordered" evidence="1">
    <location>
        <begin position="26"/>
        <end position="104"/>
    </location>
</feature>
<evidence type="ECO:0000313" key="2">
    <source>
        <dbReference type="EMBL" id="KAF3331735.1"/>
    </source>
</evidence>
<accession>A0A833QSL1</accession>
<name>A0A833QSL1_9POAL</name>
<dbReference type="EMBL" id="SWLB01000012">
    <property type="protein sequence ID" value="KAF3331735.1"/>
    <property type="molecule type" value="Genomic_DNA"/>
</dbReference>